<gene>
    <name evidence="1" type="ORF">BBK82_25955</name>
</gene>
<protein>
    <submittedName>
        <fullName evidence="1">Uncharacterized protein</fullName>
    </submittedName>
</protein>
<dbReference type="AlphaFoldDB" id="A0A1B2HMP1"/>
<reference evidence="1 2" key="1">
    <citation type="submission" date="2016-07" db="EMBL/GenBank/DDBJ databases">
        <title>Complete genome sequence of the Lentzea guizhouensis DHS C013.</title>
        <authorList>
            <person name="Cao C."/>
        </authorList>
    </citation>
    <scope>NUCLEOTIDE SEQUENCE [LARGE SCALE GENOMIC DNA]</scope>
    <source>
        <strain evidence="1 2">DHS C013</strain>
    </source>
</reference>
<dbReference type="RefSeq" id="WP_065917345.1">
    <property type="nucleotide sequence ID" value="NZ_CP016793.1"/>
</dbReference>
<accession>A0A1B2HMP1</accession>
<dbReference type="STRING" id="1586287.BBK82_25955"/>
<evidence type="ECO:0000313" key="2">
    <source>
        <dbReference type="Proteomes" id="UP000093053"/>
    </source>
</evidence>
<organism evidence="1 2">
    <name type="scientific">Lentzea guizhouensis</name>
    <dbReference type="NCBI Taxonomy" id="1586287"/>
    <lineage>
        <taxon>Bacteria</taxon>
        <taxon>Bacillati</taxon>
        <taxon>Actinomycetota</taxon>
        <taxon>Actinomycetes</taxon>
        <taxon>Pseudonocardiales</taxon>
        <taxon>Pseudonocardiaceae</taxon>
        <taxon>Lentzea</taxon>
    </lineage>
</organism>
<name>A0A1B2HMP1_9PSEU</name>
<sequence length="65" mass="7609">MNERTMTWPGGEPIVEARVEDELQAQRLRKVHDHEQLEHLARVVRMAEARRPRPCIRRPEDLAAG</sequence>
<dbReference type="KEGG" id="led:BBK82_25955"/>
<dbReference type="Proteomes" id="UP000093053">
    <property type="component" value="Chromosome"/>
</dbReference>
<proteinExistence type="predicted"/>
<evidence type="ECO:0000313" key="1">
    <source>
        <dbReference type="EMBL" id="ANZ39002.1"/>
    </source>
</evidence>
<dbReference type="EMBL" id="CP016793">
    <property type="protein sequence ID" value="ANZ39002.1"/>
    <property type="molecule type" value="Genomic_DNA"/>
</dbReference>
<keyword evidence="2" id="KW-1185">Reference proteome</keyword>